<name>A0A1I3S338_9EURY</name>
<dbReference type="AlphaFoldDB" id="A0A1I3S338"/>
<evidence type="ECO:0000313" key="3">
    <source>
        <dbReference type="Proteomes" id="UP000182829"/>
    </source>
</evidence>
<sequence length="89" mass="9194">MVVAVTNATASSSDAELFDTRFSMGAAALAAISFLLAIVVGWTGYQGSELVVVGMDLDVVSGLAGFMLLFLVSVTSLVAAVYMEPGFDH</sequence>
<evidence type="ECO:0000313" key="2">
    <source>
        <dbReference type="EMBL" id="SFJ53028.1"/>
    </source>
</evidence>
<reference evidence="2 3" key="1">
    <citation type="submission" date="2016-10" db="EMBL/GenBank/DDBJ databases">
        <authorList>
            <person name="de Groot N.N."/>
        </authorList>
    </citation>
    <scope>NUCLEOTIDE SEQUENCE [LARGE SCALE GENOMIC DNA]</scope>
    <source>
        <strain evidence="2 3">SP2</strain>
    </source>
</reference>
<organism evidence="2 3">
    <name type="scientific">Natronobacterium gregoryi</name>
    <dbReference type="NCBI Taxonomy" id="44930"/>
    <lineage>
        <taxon>Archaea</taxon>
        <taxon>Methanobacteriati</taxon>
        <taxon>Methanobacteriota</taxon>
        <taxon>Stenosarchaea group</taxon>
        <taxon>Halobacteria</taxon>
        <taxon>Halobacteriales</taxon>
        <taxon>Natrialbaceae</taxon>
        <taxon>Natronobacterium</taxon>
    </lineage>
</organism>
<dbReference type="EMBL" id="FORO01000037">
    <property type="protein sequence ID" value="SFJ53028.1"/>
    <property type="molecule type" value="Genomic_DNA"/>
</dbReference>
<dbReference type="OMA" id="AIYMEPG"/>
<feature type="transmembrane region" description="Helical" evidence="1">
    <location>
        <begin position="22"/>
        <end position="45"/>
    </location>
</feature>
<evidence type="ECO:0000256" key="1">
    <source>
        <dbReference type="SAM" id="Phobius"/>
    </source>
</evidence>
<protein>
    <submittedName>
        <fullName evidence="2">Uncharacterized protein</fullName>
    </submittedName>
</protein>
<accession>A0A1I3S338</accession>
<gene>
    <name evidence="2" type="ORF">SAMN05443661_1373</name>
</gene>
<keyword evidence="1" id="KW-1133">Transmembrane helix</keyword>
<dbReference type="Proteomes" id="UP000182829">
    <property type="component" value="Unassembled WGS sequence"/>
</dbReference>
<keyword evidence="1" id="KW-0472">Membrane</keyword>
<keyword evidence="1" id="KW-0812">Transmembrane</keyword>
<proteinExistence type="predicted"/>
<feature type="transmembrane region" description="Helical" evidence="1">
    <location>
        <begin position="57"/>
        <end position="83"/>
    </location>
</feature>